<dbReference type="PIRSF" id="PIRSF001435">
    <property type="entry name" value="Nth"/>
    <property type="match status" value="1"/>
</dbReference>
<dbReference type="Pfam" id="PF00730">
    <property type="entry name" value="HhH-GPD"/>
    <property type="match status" value="1"/>
</dbReference>
<dbReference type="SMART" id="SM00478">
    <property type="entry name" value="ENDO3c"/>
    <property type="match status" value="1"/>
</dbReference>
<keyword evidence="7" id="KW-0408">Iron</keyword>
<dbReference type="PANTHER" id="PTHR47203">
    <property type="match status" value="1"/>
</dbReference>
<dbReference type="CDD" id="cd00056">
    <property type="entry name" value="ENDO3c"/>
    <property type="match status" value="1"/>
</dbReference>
<dbReference type="InterPro" id="IPR004035">
    <property type="entry name" value="Endouclease-III_FeS-bd_BS"/>
</dbReference>
<dbReference type="InterPro" id="IPR003651">
    <property type="entry name" value="Endonuclease3_FeS-loop_motif"/>
</dbReference>
<evidence type="ECO:0000256" key="5">
    <source>
        <dbReference type="ARBA" id="ARBA00022763"/>
    </source>
</evidence>
<evidence type="ECO:0000256" key="3">
    <source>
        <dbReference type="ARBA" id="ARBA00022485"/>
    </source>
</evidence>
<dbReference type="InterPro" id="IPR011257">
    <property type="entry name" value="DNA_glycosylase"/>
</dbReference>
<dbReference type="GO" id="GO:0140078">
    <property type="term" value="F:class I DNA-(apurinic or apyrimidinic site) endonuclease activity"/>
    <property type="evidence" value="ECO:0007669"/>
    <property type="project" value="UniProtKB-EC"/>
</dbReference>
<proteinExistence type="inferred from homology"/>
<organism evidence="12 13">
    <name type="scientific">Candidatus Fervidibacter japonicus</name>
    <dbReference type="NCBI Taxonomy" id="2035412"/>
    <lineage>
        <taxon>Bacteria</taxon>
        <taxon>Candidatus Fervidibacterota</taxon>
        <taxon>Candidatus Fervidibacter</taxon>
    </lineage>
</organism>
<evidence type="ECO:0000256" key="1">
    <source>
        <dbReference type="ARBA" id="ARBA00001966"/>
    </source>
</evidence>
<keyword evidence="12" id="KW-0456">Lyase</keyword>
<dbReference type="Pfam" id="PF00633">
    <property type="entry name" value="HHH"/>
    <property type="match status" value="1"/>
</dbReference>
<keyword evidence="4" id="KW-0479">Metal-binding</keyword>
<reference evidence="13" key="1">
    <citation type="submission" date="2017-09" db="EMBL/GenBank/DDBJ databases">
        <title>Metaegenomics of thermophilic ammonia-oxidizing enrichment culture.</title>
        <authorList>
            <person name="Kato S."/>
            <person name="Suzuki K."/>
        </authorList>
    </citation>
    <scope>NUCLEOTIDE SEQUENCE [LARGE SCALE GENOMIC DNA]</scope>
</reference>
<sequence>MCVDETTIREVDRRLLAMYGDKQWQQRAEPLDELILTVLSQHTNDLNRDKAFSELKRCFPRWAQVLQAPTKMVAAAIKVAGLANQKAPRIKAILQRIAAANGGKLTLDFLSTVPVPDALAWLQQLPGVGPKTAACVLLFGFGKPVFPVDTHIYRIAKRLGWIAPKVSEARANAVLDSIVPDDIKYRLHLNLIQHGRKVCRAQRPRCAVCPLTDLCAYFRAVGSQNAASSQTAEMR</sequence>
<keyword evidence="12" id="KW-0255">Endonuclease</keyword>
<evidence type="ECO:0000256" key="7">
    <source>
        <dbReference type="ARBA" id="ARBA00023004"/>
    </source>
</evidence>
<keyword evidence="12" id="KW-0540">Nuclease</keyword>
<dbReference type="PANTHER" id="PTHR47203:SF1">
    <property type="entry name" value="HYPOTHETICAL BASE EXCISION DNA REPAIR PROTEIN (EUROFUNG)"/>
    <property type="match status" value="1"/>
</dbReference>
<comment type="similarity">
    <text evidence="2">Belongs to the Nth/MutY family.</text>
</comment>
<dbReference type="GO" id="GO:0046872">
    <property type="term" value="F:metal ion binding"/>
    <property type="evidence" value="ECO:0007669"/>
    <property type="project" value="UniProtKB-KW"/>
</dbReference>
<keyword evidence="6" id="KW-0378">Hydrolase</keyword>
<dbReference type="GO" id="GO:0003677">
    <property type="term" value="F:DNA binding"/>
    <property type="evidence" value="ECO:0007669"/>
    <property type="project" value="InterPro"/>
</dbReference>
<dbReference type="Gene3D" id="1.10.340.30">
    <property type="entry name" value="Hypothetical protein, domain 2"/>
    <property type="match status" value="1"/>
</dbReference>
<protein>
    <submittedName>
        <fullName evidence="12">Endonuclease III</fullName>
        <ecNumber evidence="12">4.2.99.18</ecNumber>
    </submittedName>
</protein>
<dbReference type="Gene3D" id="1.10.1670.10">
    <property type="entry name" value="Helix-hairpin-Helix base-excision DNA repair enzymes (C-terminal)"/>
    <property type="match status" value="1"/>
</dbReference>
<keyword evidence="8" id="KW-0411">Iron-sulfur</keyword>
<dbReference type="SMART" id="SM00525">
    <property type="entry name" value="FES"/>
    <property type="match status" value="1"/>
</dbReference>
<keyword evidence="10" id="KW-0326">Glycosidase</keyword>
<feature type="domain" description="HhH-GPD" evidence="11">
    <location>
        <begin position="39"/>
        <end position="197"/>
    </location>
</feature>
<dbReference type="GO" id="GO:0019104">
    <property type="term" value="F:DNA N-glycosylase activity"/>
    <property type="evidence" value="ECO:0007669"/>
    <property type="project" value="UniProtKB-ARBA"/>
</dbReference>
<comment type="caution">
    <text evidence="12">The sequence shown here is derived from an EMBL/GenBank/DDBJ whole genome shotgun (WGS) entry which is preliminary data.</text>
</comment>
<evidence type="ECO:0000313" key="13">
    <source>
        <dbReference type="Proteomes" id="UP000236173"/>
    </source>
</evidence>
<evidence type="ECO:0000256" key="6">
    <source>
        <dbReference type="ARBA" id="ARBA00022801"/>
    </source>
</evidence>
<dbReference type="InterPro" id="IPR000445">
    <property type="entry name" value="HhH_motif"/>
</dbReference>
<dbReference type="Pfam" id="PF10576">
    <property type="entry name" value="EndIII_4Fe-2S"/>
    <property type="match status" value="1"/>
</dbReference>
<dbReference type="SUPFAM" id="SSF48150">
    <property type="entry name" value="DNA-glycosylase"/>
    <property type="match status" value="1"/>
</dbReference>
<dbReference type="AlphaFoldDB" id="A0A2H5XD23"/>
<keyword evidence="5" id="KW-0227">DNA damage</keyword>
<dbReference type="InterPro" id="IPR023170">
    <property type="entry name" value="HhH_base_excis_C"/>
</dbReference>
<evidence type="ECO:0000256" key="10">
    <source>
        <dbReference type="ARBA" id="ARBA00023295"/>
    </source>
</evidence>
<evidence type="ECO:0000256" key="4">
    <source>
        <dbReference type="ARBA" id="ARBA00022723"/>
    </source>
</evidence>
<evidence type="ECO:0000313" key="12">
    <source>
        <dbReference type="EMBL" id="GBC99083.1"/>
    </source>
</evidence>
<dbReference type="GO" id="GO:0006284">
    <property type="term" value="P:base-excision repair"/>
    <property type="evidence" value="ECO:0007669"/>
    <property type="project" value="InterPro"/>
</dbReference>
<accession>A0A2H5XD23</accession>
<dbReference type="EMBL" id="BEHT01000020">
    <property type="protein sequence ID" value="GBC99083.1"/>
    <property type="molecule type" value="Genomic_DNA"/>
</dbReference>
<dbReference type="PROSITE" id="PS00764">
    <property type="entry name" value="ENDONUCLEASE_III_1"/>
    <property type="match status" value="1"/>
</dbReference>
<dbReference type="InterPro" id="IPR003265">
    <property type="entry name" value="HhH-GPD_domain"/>
</dbReference>
<evidence type="ECO:0000256" key="9">
    <source>
        <dbReference type="ARBA" id="ARBA00023204"/>
    </source>
</evidence>
<evidence type="ECO:0000256" key="8">
    <source>
        <dbReference type="ARBA" id="ARBA00023014"/>
    </source>
</evidence>
<keyword evidence="9" id="KW-0234">DNA repair</keyword>
<dbReference type="EC" id="4.2.99.18" evidence="12"/>
<dbReference type="Proteomes" id="UP000236173">
    <property type="component" value="Unassembled WGS sequence"/>
</dbReference>
<evidence type="ECO:0000256" key="2">
    <source>
        <dbReference type="ARBA" id="ARBA00008343"/>
    </source>
</evidence>
<dbReference type="GO" id="GO:0051539">
    <property type="term" value="F:4 iron, 4 sulfur cluster binding"/>
    <property type="evidence" value="ECO:0007669"/>
    <property type="project" value="UniProtKB-KW"/>
</dbReference>
<keyword evidence="3" id="KW-0004">4Fe-4S</keyword>
<evidence type="ECO:0000259" key="11">
    <source>
        <dbReference type="SMART" id="SM00478"/>
    </source>
</evidence>
<name>A0A2H5XD23_9BACT</name>
<gene>
    <name evidence="12" type="primary">nth_1</name>
    <name evidence="12" type="ORF">HRbin17_01604</name>
</gene>
<comment type="cofactor">
    <cofactor evidence="1">
        <name>[4Fe-4S] cluster</name>
        <dbReference type="ChEBI" id="CHEBI:49883"/>
    </cofactor>
</comment>